<keyword evidence="4" id="KW-1185">Reference proteome</keyword>
<dbReference type="HOGENOM" id="CLU_026576_0_0_1"/>
<dbReference type="Pfam" id="PF25545">
    <property type="entry name" value="DUF7924"/>
    <property type="match status" value="1"/>
</dbReference>
<feature type="compositionally biased region" description="Polar residues" evidence="1">
    <location>
        <begin position="501"/>
        <end position="511"/>
    </location>
</feature>
<dbReference type="AlphaFoldDB" id="A0A0C3DLI2"/>
<feature type="compositionally biased region" description="Basic residues" evidence="1">
    <location>
        <begin position="69"/>
        <end position="78"/>
    </location>
</feature>
<evidence type="ECO:0000256" key="1">
    <source>
        <dbReference type="SAM" id="MobiDB-lite"/>
    </source>
</evidence>
<dbReference type="InterPro" id="IPR057684">
    <property type="entry name" value="DUF7924"/>
</dbReference>
<dbReference type="InParanoid" id="A0A0C3DLI2"/>
<dbReference type="EMBL" id="KN832874">
    <property type="protein sequence ID" value="KIN02893.1"/>
    <property type="molecule type" value="Genomic_DNA"/>
</dbReference>
<evidence type="ECO:0000313" key="3">
    <source>
        <dbReference type="EMBL" id="KIN02893.1"/>
    </source>
</evidence>
<dbReference type="OrthoDB" id="5377772at2759"/>
<feature type="compositionally biased region" description="Basic residues" evidence="1">
    <location>
        <begin position="562"/>
        <end position="571"/>
    </location>
</feature>
<reference evidence="4" key="2">
    <citation type="submission" date="2015-01" db="EMBL/GenBank/DDBJ databases">
        <title>Evolutionary Origins and Diversification of the Mycorrhizal Mutualists.</title>
        <authorList>
            <consortium name="DOE Joint Genome Institute"/>
            <consortium name="Mycorrhizal Genomics Consortium"/>
            <person name="Kohler A."/>
            <person name="Kuo A."/>
            <person name="Nagy L.G."/>
            <person name="Floudas D."/>
            <person name="Copeland A."/>
            <person name="Barry K.W."/>
            <person name="Cichocki N."/>
            <person name="Veneault-Fourrey C."/>
            <person name="LaButti K."/>
            <person name="Lindquist E.A."/>
            <person name="Lipzen A."/>
            <person name="Lundell T."/>
            <person name="Morin E."/>
            <person name="Murat C."/>
            <person name="Riley R."/>
            <person name="Ohm R."/>
            <person name="Sun H."/>
            <person name="Tunlid A."/>
            <person name="Henrissat B."/>
            <person name="Grigoriev I.V."/>
            <person name="Hibbett D.S."/>
            <person name="Martin F."/>
        </authorList>
    </citation>
    <scope>NUCLEOTIDE SEQUENCE [LARGE SCALE GENOMIC DNA]</scope>
    <source>
        <strain evidence="4">Zn</strain>
    </source>
</reference>
<sequence>MPPKGKRKAARPKPPVTRKGTTQTPQSRQQARNAPRSNLARSHNEFRSSSRRSAGNLQPVEDDPESILRRARTSRRPRKETNNRQVETLASGYPSGLVRSIENTLLDQYQSFYESTAEYSDNGTSSSLDIDPEQRFYRYWGYLPPLDEEVAALIDFIMANPDMAKVELGKIGPDKVKFSDGLECRNVTLNESAATDPRANHIRKLSLNGSIRETDEISELHGQLWAMDRAKCQNGSNEALFQRTIMMSLIARHCLIYERQPSSELCLDFSVEQAWDCPPMPSRAYAWRAKFLTQPKPDLAVCFCRQKIIPDDSWRSTPTAVKRLACYEKMVGSGRDRIFHFLTIEAKRADIPSSDIRGKLQSLNNASQSLHNMFEFFRDAGHKEHFFEKVRFFSVVASTEGLTIRIHRAIELPENASAGSFIMPDRTDYPLKFEHQEFFTVNKDDFDRKTVFETFEKILIGYGVNELCGLLKNAAKALTDKLNADTNEGARRADENFYRYGQTNIPSNSRKATPGASLAPSRTNNSVEMPDVPSRAETMTQIQPSSSFSKRGREQSQESAHAGRKIRRQKV</sequence>
<protein>
    <recommendedName>
        <fullName evidence="2">DUF7924 domain-containing protein</fullName>
    </recommendedName>
</protein>
<feature type="compositionally biased region" description="Polar residues" evidence="1">
    <location>
        <begin position="19"/>
        <end position="41"/>
    </location>
</feature>
<evidence type="ECO:0000313" key="4">
    <source>
        <dbReference type="Proteomes" id="UP000054321"/>
    </source>
</evidence>
<name>A0A0C3DLI2_OIDMZ</name>
<gene>
    <name evidence="3" type="ORF">OIDMADRAFT_52717</name>
</gene>
<reference evidence="3 4" key="1">
    <citation type="submission" date="2014-04" db="EMBL/GenBank/DDBJ databases">
        <authorList>
            <consortium name="DOE Joint Genome Institute"/>
            <person name="Kuo A."/>
            <person name="Martino E."/>
            <person name="Perotto S."/>
            <person name="Kohler A."/>
            <person name="Nagy L.G."/>
            <person name="Floudas D."/>
            <person name="Copeland A."/>
            <person name="Barry K.W."/>
            <person name="Cichocki N."/>
            <person name="Veneault-Fourrey C."/>
            <person name="LaButti K."/>
            <person name="Lindquist E.A."/>
            <person name="Lipzen A."/>
            <person name="Lundell T."/>
            <person name="Morin E."/>
            <person name="Murat C."/>
            <person name="Sun H."/>
            <person name="Tunlid A."/>
            <person name="Henrissat B."/>
            <person name="Grigoriev I.V."/>
            <person name="Hibbett D.S."/>
            <person name="Martin F."/>
            <person name="Nordberg H.P."/>
            <person name="Cantor M.N."/>
            <person name="Hua S.X."/>
        </authorList>
    </citation>
    <scope>NUCLEOTIDE SEQUENCE [LARGE SCALE GENOMIC DNA]</scope>
    <source>
        <strain evidence="3 4">Zn</strain>
    </source>
</reference>
<feature type="region of interest" description="Disordered" evidence="1">
    <location>
        <begin position="1"/>
        <end position="89"/>
    </location>
</feature>
<feature type="compositionally biased region" description="Polar residues" evidence="1">
    <location>
        <begin position="537"/>
        <end position="549"/>
    </location>
</feature>
<organism evidence="3 4">
    <name type="scientific">Oidiodendron maius (strain Zn)</name>
    <dbReference type="NCBI Taxonomy" id="913774"/>
    <lineage>
        <taxon>Eukaryota</taxon>
        <taxon>Fungi</taxon>
        <taxon>Dikarya</taxon>
        <taxon>Ascomycota</taxon>
        <taxon>Pezizomycotina</taxon>
        <taxon>Leotiomycetes</taxon>
        <taxon>Leotiomycetes incertae sedis</taxon>
        <taxon>Myxotrichaceae</taxon>
        <taxon>Oidiodendron</taxon>
    </lineage>
</organism>
<feature type="compositionally biased region" description="Basic residues" evidence="1">
    <location>
        <begin position="1"/>
        <end position="11"/>
    </location>
</feature>
<proteinExistence type="predicted"/>
<feature type="region of interest" description="Disordered" evidence="1">
    <location>
        <begin position="501"/>
        <end position="571"/>
    </location>
</feature>
<evidence type="ECO:0000259" key="2">
    <source>
        <dbReference type="Pfam" id="PF25545"/>
    </source>
</evidence>
<dbReference type="Proteomes" id="UP000054321">
    <property type="component" value="Unassembled WGS sequence"/>
</dbReference>
<accession>A0A0C3DLI2</accession>
<feature type="domain" description="DUF7924" evidence="2">
    <location>
        <begin position="235"/>
        <end position="407"/>
    </location>
</feature>